<dbReference type="SMART" id="SM00894">
    <property type="entry name" value="Excalibur"/>
    <property type="match status" value="1"/>
</dbReference>
<dbReference type="EMBL" id="CCXS01000001">
    <property type="protein sequence ID" value="CEG21995.1"/>
    <property type="molecule type" value="Genomic_DNA"/>
</dbReference>
<organism evidence="3 4">
    <name type="scientific">Planococcus massiliensis</name>
    <dbReference type="NCBI Taxonomy" id="1499687"/>
    <lineage>
        <taxon>Bacteria</taxon>
        <taxon>Bacillati</taxon>
        <taxon>Bacillota</taxon>
        <taxon>Bacilli</taxon>
        <taxon>Bacillales</taxon>
        <taxon>Caryophanaceae</taxon>
        <taxon>Planococcus</taxon>
    </lineage>
</organism>
<feature type="domain" description="Excalibur calcium-binding" evidence="2">
    <location>
        <begin position="35"/>
        <end position="90"/>
    </location>
</feature>
<feature type="signal peptide" evidence="1">
    <location>
        <begin position="1"/>
        <end position="21"/>
    </location>
</feature>
<dbReference type="STRING" id="1499687.BN1080_00915"/>
<reference evidence="3 4" key="1">
    <citation type="submission" date="2014-09" db="EMBL/GenBank/DDBJ databases">
        <authorList>
            <person name="Urmite Genomes Urmite Genomes"/>
        </authorList>
    </citation>
    <scope>NUCLEOTIDE SEQUENCE [LARGE SCALE GENOMIC DNA]</scope>
    <source>
        <strain evidence="3 4">ES2</strain>
    </source>
</reference>
<proteinExistence type="predicted"/>
<evidence type="ECO:0000313" key="3">
    <source>
        <dbReference type="EMBL" id="CEG21995.1"/>
    </source>
</evidence>
<name>A0A098EJL5_9BACL</name>
<dbReference type="Pfam" id="PF05901">
    <property type="entry name" value="Excalibur"/>
    <property type="match status" value="1"/>
</dbReference>
<dbReference type="Proteomes" id="UP000043699">
    <property type="component" value="Unassembled WGS sequence"/>
</dbReference>
<protein>
    <submittedName>
        <fullName evidence="3">Excalibur calcium-binding domain protein</fullName>
    </submittedName>
</protein>
<evidence type="ECO:0000259" key="2">
    <source>
        <dbReference type="SMART" id="SM00894"/>
    </source>
</evidence>
<accession>A0A098EJL5</accession>
<keyword evidence="1" id="KW-0732">Signal</keyword>
<evidence type="ECO:0000313" key="4">
    <source>
        <dbReference type="Proteomes" id="UP000043699"/>
    </source>
</evidence>
<sequence>MKKLSFAFMSLMVALSFTFSAAPMEADAAGTKVKTFANCKEINKVYAGGIARSSKATNKGGKSKYKPFVSQALYDANKKSDRDKDNIACER</sequence>
<dbReference type="InterPro" id="IPR008613">
    <property type="entry name" value="Excalibur_Ca-bd_domain"/>
</dbReference>
<dbReference type="OrthoDB" id="2735480at2"/>
<feature type="chain" id="PRO_5038640538" evidence="1">
    <location>
        <begin position="22"/>
        <end position="91"/>
    </location>
</feature>
<dbReference type="AlphaFoldDB" id="A0A098EJL5"/>
<gene>
    <name evidence="3" type="ORF">BN1080_00915</name>
</gene>
<keyword evidence="4" id="KW-1185">Reference proteome</keyword>
<evidence type="ECO:0000256" key="1">
    <source>
        <dbReference type="SAM" id="SignalP"/>
    </source>
</evidence>
<dbReference type="RefSeq" id="WP_052650735.1">
    <property type="nucleotide sequence ID" value="NZ_CCXS01000001.1"/>
</dbReference>